<proteinExistence type="predicted"/>
<dbReference type="Pfam" id="PF13847">
    <property type="entry name" value="Methyltransf_31"/>
    <property type="match status" value="1"/>
</dbReference>
<comment type="caution">
    <text evidence="2">The sequence shown here is derived from an EMBL/GenBank/DDBJ whole genome shotgun (WGS) entry which is preliminary data.</text>
</comment>
<dbReference type="InterPro" id="IPR029063">
    <property type="entry name" value="SAM-dependent_MTases_sf"/>
</dbReference>
<evidence type="ECO:0000313" key="3">
    <source>
        <dbReference type="Proteomes" id="UP000033996"/>
    </source>
</evidence>
<dbReference type="AlphaFoldDB" id="A0A837HUA4"/>
<accession>A0A837HUA4</accession>
<dbReference type="InterPro" id="IPR053173">
    <property type="entry name" value="SAM-binding_MTase"/>
</dbReference>
<dbReference type="PANTHER" id="PTHR45128:SF1">
    <property type="entry name" value="S-ADENOSYLMETHIONINE-DEPENDENT METHYLTRANSFERASE RV2258C"/>
    <property type="match status" value="1"/>
</dbReference>
<protein>
    <recommendedName>
        <fullName evidence="1">Methyltransferase domain-containing protein</fullName>
    </recommendedName>
</protein>
<organism evidence="2 3">
    <name type="scientific">Candidatus Yanofskybacteria bacterium GW2011_GWD1_39_16</name>
    <dbReference type="NCBI Taxonomy" id="1619030"/>
    <lineage>
        <taxon>Bacteria</taxon>
        <taxon>Candidatus Yanofskyibacteriota</taxon>
    </lineage>
</organism>
<sequence>MSQYNEGDLISPENLIPQLSITSGMQVADFGCGSGHMTMALAKVVGKDGFVNASDVQKSALEAVKNKAIALGLENIGYIHADLEVIGSTRISELTQDAVFISQALFQSKKKEEILKEALRILKTGGLLIMIEWKKGSGGLGPPDDLRSSEDELKSISELVGFSFEKNLNVDKFHVGLVFKK</sequence>
<dbReference type="PANTHER" id="PTHR45128">
    <property type="entry name" value="METHYLTRANSFERASE TYPE 11"/>
    <property type="match status" value="1"/>
</dbReference>
<dbReference type="Proteomes" id="UP000033996">
    <property type="component" value="Unassembled WGS sequence"/>
</dbReference>
<gene>
    <name evidence="2" type="ORF">UT35_C0013G0006</name>
</gene>
<evidence type="ECO:0000313" key="2">
    <source>
        <dbReference type="EMBL" id="KKR08626.1"/>
    </source>
</evidence>
<dbReference type="SUPFAM" id="SSF53335">
    <property type="entry name" value="S-adenosyl-L-methionine-dependent methyltransferases"/>
    <property type="match status" value="1"/>
</dbReference>
<dbReference type="InterPro" id="IPR025714">
    <property type="entry name" value="Methyltranfer_dom"/>
</dbReference>
<dbReference type="Gene3D" id="3.40.50.150">
    <property type="entry name" value="Vaccinia Virus protein VP39"/>
    <property type="match status" value="1"/>
</dbReference>
<feature type="domain" description="Methyltransferase" evidence="1">
    <location>
        <begin position="22"/>
        <end position="134"/>
    </location>
</feature>
<evidence type="ECO:0000259" key="1">
    <source>
        <dbReference type="Pfam" id="PF13847"/>
    </source>
</evidence>
<name>A0A837HUA4_9BACT</name>
<reference evidence="2 3" key="1">
    <citation type="journal article" date="2015" name="Nature">
        <title>rRNA introns, odd ribosomes, and small enigmatic genomes across a large radiation of phyla.</title>
        <authorList>
            <person name="Brown C.T."/>
            <person name="Hug L.A."/>
            <person name="Thomas B.C."/>
            <person name="Sharon I."/>
            <person name="Castelle C.J."/>
            <person name="Singh A."/>
            <person name="Wilkins M.J."/>
            <person name="Williams K.H."/>
            <person name="Banfield J.F."/>
        </authorList>
    </citation>
    <scope>NUCLEOTIDE SEQUENCE [LARGE SCALE GENOMIC DNA]</scope>
</reference>
<dbReference type="CDD" id="cd02440">
    <property type="entry name" value="AdoMet_MTases"/>
    <property type="match status" value="1"/>
</dbReference>
<dbReference type="EMBL" id="LBWL01000013">
    <property type="protein sequence ID" value="KKR08626.1"/>
    <property type="molecule type" value="Genomic_DNA"/>
</dbReference>